<organism evidence="2 3">
    <name type="scientific">Daphnia galeata</name>
    <dbReference type="NCBI Taxonomy" id="27404"/>
    <lineage>
        <taxon>Eukaryota</taxon>
        <taxon>Metazoa</taxon>
        <taxon>Ecdysozoa</taxon>
        <taxon>Arthropoda</taxon>
        <taxon>Crustacea</taxon>
        <taxon>Branchiopoda</taxon>
        <taxon>Diplostraca</taxon>
        <taxon>Cladocera</taxon>
        <taxon>Anomopoda</taxon>
        <taxon>Daphniidae</taxon>
        <taxon>Daphnia</taxon>
    </lineage>
</organism>
<gene>
    <name evidence="2" type="ORF">DGAL_LOCUS15728</name>
</gene>
<dbReference type="AlphaFoldDB" id="A0A8J2WBV0"/>
<protein>
    <submittedName>
        <fullName evidence="2">Uncharacterized protein</fullName>
    </submittedName>
</protein>
<evidence type="ECO:0000313" key="2">
    <source>
        <dbReference type="EMBL" id="CAH0112021.1"/>
    </source>
</evidence>
<feature type="transmembrane region" description="Helical" evidence="1">
    <location>
        <begin position="78"/>
        <end position="98"/>
    </location>
</feature>
<proteinExistence type="predicted"/>
<keyword evidence="1" id="KW-1133">Transmembrane helix</keyword>
<dbReference type="EMBL" id="CAKKLH010000320">
    <property type="protein sequence ID" value="CAH0112021.1"/>
    <property type="molecule type" value="Genomic_DNA"/>
</dbReference>
<name>A0A8J2WBV0_9CRUS</name>
<accession>A0A8J2WBV0</accession>
<keyword evidence="1" id="KW-0472">Membrane</keyword>
<evidence type="ECO:0000256" key="1">
    <source>
        <dbReference type="SAM" id="Phobius"/>
    </source>
</evidence>
<keyword evidence="1" id="KW-0812">Transmembrane</keyword>
<sequence length="116" mass="13561">MMCGATSTTLPLPFGPKRSNETCRVSKCCSCFDWMTRAYFRCYVWYEKKGNNRLDYCCSYLPLEVAHLHKLELFNQELVVVVVFVAVIEVNLFNFRGCCRHLYHFRSRAELDASVL</sequence>
<keyword evidence="3" id="KW-1185">Reference proteome</keyword>
<comment type="caution">
    <text evidence="2">The sequence shown here is derived from an EMBL/GenBank/DDBJ whole genome shotgun (WGS) entry which is preliminary data.</text>
</comment>
<dbReference type="Proteomes" id="UP000789390">
    <property type="component" value="Unassembled WGS sequence"/>
</dbReference>
<reference evidence="2" key="1">
    <citation type="submission" date="2021-11" db="EMBL/GenBank/DDBJ databases">
        <authorList>
            <person name="Schell T."/>
        </authorList>
    </citation>
    <scope>NUCLEOTIDE SEQUENCE</scope>
    <source>
        <strain evidence="2">M5</strain>
    </source>
</reference>
<evidence type="ECO:0000313" key="3">
    <source>
        <dbReference type="Proteomes" id="UP000789390"/>
    </source>
</evidence>